<keyword evidence="3" id="KW-1185">Reference proteome</keyword>
<dbReference type="Proteomes" id="UP000494165">
    <property type="component" value="Unassembled WGS sequence"/>
</dbReference>
<dbReference type="EMBL" id="CADEPI010000092">
    <property type="protein sequence ID" value="CAB3374019.1"/>
    <property type="molecule type" value="Genomic_DNA"/>
</dbReference>
<protein>
    <submittedName>
        <fullName evidence="2">Uncharacterized protein</fullName>
    </submittedName>
</protein>
<evidence type="ECO:0000256" key="1">
    <source>
        <dbReference type="SAM" id="MobiDB-lite"/>
    </source>
</evidence>
<accession>A0A8S1D7V9</accession>
<evidence type="ECO:0000313" key="2">
    <source>
        <dbReference type="EMBL" id="CAB3374019.1"/>
    </source>
</evidence>
<gene>
    <name evidence="2" type="ORF">CLODIP_2_CD13460</name>
</gene>
<reference evidence="2 3" key="1">
    <citation type="submission" date="2020-04" db="EMBL/GenBank/DDBJ databases">
        <authorList>
            <person name="Alioto T."/>
            <person name="Alioto T."/>
            <person name="Gomez Garrido J."/>
        </authorList>
    </citation>
    <scope>NUCLEOTIDE SEQUENCE [LARGE SCALE GENOMIC DNA]</scope>
</reference>
<dbReference type="AlphaFoldDB" id="A0A8S1D7V9"/>
<feature type="region of interest" description="Disordered" evidence="1">
    <location>
        <begin position="38"/>
        <end position="61"/>
    </location>
</feature>
<organism evidence="2 3">
    <name type="scientific">Cloeon dipterum</name>
    <dbReference type="NCBI Taxonomy" id="197152"/>
    <lineage>
        <taxon>Eukaryota</taxon>
        <taxon>Metazoa</taxon>
        <taxon>Ecdysozoa</taxon>
        <taxon>Arthropoda</taxon>
        <taxon>Hexapoda</taxon>
        <taxon>Insecta</taxon>
        <taxon>Pterygota</taxon>
        <taxon>Palaeoptera</taxon>
        <taxon>Ephemeroptera</taxon>
        <taxon>Pisciforma</taxon>
        <taxon>Baetidae</taxon>
        <taxon>Cloeon</taxon>
    </lineage>
</organism>
<proteinExistence type="predicted"/>
<name>A0A8S1D7V9_9INSE</name>
<evidence type="ECO:0000313" key="3">
    <source>
        <dbReference type="Proteomes" id="UP000494165"/>
    </source>
</evidence>
<comment type="caution">
    <text evidence="2">The sequence shown here is derived from an EMBL/GenBank/DDBJ whole genome shotgun (WGS) entry which is preliminary data.</text>
</comment>
<sequence>MEPTCQACHLSSAEGETSCEYCGEPSGNTWHWFMDLTENTPEGGSGWMSASPAGTQPDETDNDRRQRIQFMADRIAHLTSISDALDQSVRRRMQKTETE</sequence>